<dbReference type="Pfam" id="PF00578">
    <property type="entry name" value="AhpC-TSA"/>
    <property type="match status" value="1"/>
</dbReference>
<feature type="domain" description="Thioredoxin" evidence="3">
    <location>
        <begin position="28"/>
        <end position="164"/>
    </location>
</feature>
<dbReference type="InterPro" id="IPR013766">
    <property type="entry name" value="Thioredoxin_domain"/>
</dbReference>
<dbReference type="PROSITE" id="PS00194">
    <property type="entry name" value="THIOREDOXIN_1"/>
    <property type="match status" value="1"/>
</dbReference>
<gene>
    <name evidence="4" type="ORF">BSZ36_16745</name>
</gene>
<dbReference type="OrthoDB" id="6399635at2"/>
<evidence type="ECO:0000313" key="5">
    <source>
        <dbReference type="Proteomes" id="UP000216446"/>
    </source>
</evidence>
<dbReference type="CDD" id="cd02966">
    <property type="entry name" value="TlpA_like_family"/>
    <property type="match status" value="1"/>
</dbReference>
<dbReference type="InterPro" id="IPR017937">
    <property type="entry name" value="Thioredoxin_CS"/>
</dbReference>
<feature type="signal peptide" evidence="2">
    <location>
        <begin position="1"/>
        <end position="22"/>
    </location>
</feature>
<keyword evidence="5" id="KW-1185">Reference proteome</keyword>
<keyword evidence="1" id="KW-0676">Redox-active center</keyword>
<dbReference type="InParanoid" id="A0A259U385"/>
<reference evidence="4 5" key="1">
    <citation type="submission" date="2016-11" db="EMBL/GenBank/DDBJ databases">
        <title>Study of marine rhodopsin-containing bacteria.</title>
        <authorList>
            <person name="Yoshizawa S."/>
            <person name="Kumagai Y."/>
            <person name="Kogure K."/>
        </authorList>
    </citation>
    <scope>NUCLEOTIDE SEQUENCE [LARGE SCALE GENOMIC DNA]</scope>
    <source>
        <strain evidence="4 5">SG-29</strain>
    </source>
</reference>
<dbReference type="PANTHER" id="PTHR42852">
    <property type="entry name" value="THIOL:DISULFIDE INTERCHANGE PROTEIN DSBE"/>
    <property type="match status" value="1"/>
</dbReference>
<dbReference type="AlphaFoldDB" id="A0A259U385"/>
<dbReference type="Proteomes" id="UP000216446">
    <property type="component" value="Unassembled WGS sequence"/>
</dbReference>
<evidence type="ECO:0000256" key="2">
    <source>
        <dbReference type="SAM" id="SignalP"/>
    </source>
</evidence>
<comment type="caution">
    <text evidence="4">The sequence shown here is derived from an EMBL/GenBank/DDBJ whole genome shotgun (WGS) entry which is preliminary data.</text>
</comment>
<dbReference type="GO" id="GO:0016209">
    <property type="term" value="F:antioxidant activity"/>
    <property type="evidence" value="ECO:0007669"/>
    <property type="project" value="InterPro"/>
</dbReference>
<dbReference type="Gene3D" id="3.40.30.10">
    <property type="entry name" value="Glutaredoxin"/>
    <property type="match status" value="1"/>
</dbReference>
<evidence type="ECO:0000259" key="3">
    <source>
        <dbReference type="PROSITE" id="PS51352"/>
    </source>
</evidence>
<dbReference type="PROSITE" id="PS51352">
    <property type="entry name" value="THIOREDOXIN_2"/>
    <property type="match status" value="1"/>
</dbReference>
<dbReference type="PROSITE" id="PS51257">
    <property type="entry name" value="PROKAR_LIPOPROTEIN"/>
    <property type="match status" value="1"/>
</dbReference>
<dbReference type="EMBL" id="MQWB01000001">
    <property type="protein sequence ID" value="OZC04479.1"/>
    <property type="molecule type" value="Genomic_DNA"/>
</dbReference>
<dbReference type="SUPFAM" id="SSF52833">
    <property type="entry name" value="Thioredoxin-like"/>
    <property type="match status" value="1"/>
</dbReference>
<organism evidence="4 5">
    <name type="scientific">Rubricoccus marinus</name>
    <dbReference type="NCBI Taxonomy" id="716817"/>
    <lineage>
        <taxon>Bacteria</taxon>
        <taxon>Pseudomonadati</taxon>
        <taxon>Rhodothermota</taxon>
        <taxon>Rhodothermia</taxon>
        <taxon>Rhodothermales</taxon>
        <taxon>Rubricoccaceae</taxon>
        <taxon>Rubricoccus</taxon>
    </lineage>
</organism>
<accession>A0A259U385</accession>
<dbReference type="InterPro" id="IPR036249">
    <property type="entry name" value="Thioredoxin-like_sf"/>
</dbReference>
<proteinExistence type="predicted"/>
<keyword evidence="2" id="KW-0732">Signal</keyword>
<protein>
    <recommendedName>
        <fullName evidence="3">Thioredoxin domain-containing protein</fullName>
    </recommendedName>
</protein>
<evidence type="ECO:0000256" key="1">
    <source>
        <dbReference type="ARBA" id="ARBA00023284"/>
    </source>
</evidence>
<dbReference type="InterPro" id="IPR050553">
    <property type="entry name" value="Thioredoxin_ResA/DsbE_sf"/>
</dbReference>
<dbReference type="PANTHER" id="PTHR42852:SF13">
    <property type="entry name" value="PROTEIN DIPZ"/>
    <property type="match status" value="1"/>
</dbReference>
<dbReference type="GO" id="GO:0016491">
    <property type="term" value="F:oxidoreductase activity"/>
    <property type="evidence" value="ECO:0007669"/>
    <property type="project" value="InterPro"/>
</dbReference>
<feature type="chain" id="PRO_5012604759" description="Thioredoxin domain-containing protein" evidence="2">
    <location>
        <begin position="23"/>
        <end position="164"/>
    </location>
</feature>
<evidence type="ECO:0000313" key="4">
    <source>
        <dbReference type="EMBL" id="OZC04479.1"/>
    </source>
</evidence>
<sequence>MPARLPLVLLALFCFIAGCSMSRVPAEKGIGETAPDLDLTDVWTGETLALADFRGRDVLLNVWATWCGPCRREMPALDSLQRERPETLVVIHASSEDINTIIDWTVDVPTGNRHTRVEREDLRGAYAAAYSIKPVTFVIGRDGTLRARLVGAETLQGFREALGG</sequence>
<name>A0A259U385_9BACT</name>
<dbReference type="InterPro" id="IPR000866">
    <property type="entry name" value="AhpC/TSA"/>
</dbReference>